<evidence type="ECO:0000256" key="4">
    <source>
        <dbReference type="ARBA" id="ARBA00022989"/>
    </source>
</evidence>
<feature type="transmembrane region" description="Helical" evidence="6">
    <location>
        <begin position="234"/>
        <end position="256"/>
    </location>
</feature>
<evidence type="ECO:0000256" key="2">
    <source>
        <dbReference type="ARBA" id="ARBA00022475"/>
    </source>
</evidence>
<protein>
    <submittedName>
        <fullName evidence="8">ComEC/Rec2-related protein</fullName>
    </submittedName>
</protein>
<evidence type="ECO:0000256" key="5">
    <source>
        <dbReference type="ARBA" id="ARBA00023136"/>
    </source>
</evidence>
<feature type="domain" description="ComEC/Rec2-related protein" evidence="7">
    <location>
        <begin position="214"/>
        <end position="478"/>
    </location>
</feature>
<keyword evidence="2" id="KW-1003">Cell membrane</keyword>
<gene>
    <name evidence="8" type="ordered locus">Srot_1012</name>
</gene>
<dbReference type="NCBIfam" id="TIGR00360">
    <property type="entry name" value="ComEC_N-term"/>
    <property type="match status" value="1"/>
</dbReference>
<keyword evidence="5 6" id="KW-0472">Membrane</keyword>
<dbReference type="eggNOG" id="COG0658">
    <property type="taxonomic scope" value="Bacteria"/>
</dbReference>
<reference evidence="8 9" key="1">
    <citation type="journal article" date="2010" name="Stand. Genomic Sci.">
        <title>Complete genome sequence of Segniliparus rotundus type strain (CDC 1076).</title>
        <authorList>
            <person name="Sikorski J."/>
            <person name="Lapidus A."/>
            <person name="Copeland A."/>
            <person name="Misra M."/>
            <person name="Glavina Del Rio T."/>
            <person name="Nolan M."/>
            <person name="Lucas S."/>
            <person name="Chen F."/>
            <person name="Tice H."/>
            <person name="Cheng J.F."/>
            <person name="Jando M."/>
            <person name="Schneider S."/>
            <person name="Bruce D."/>
            <person name="Goodwin L."/>
            <person name="Pitluck S."/>
            <person name="Liolios K."/>
            <person name="Mikhailova N."/>
            <person name="Pati A."/>
            <person name="Ivanova N."/>
            <person name="Mavromatis K."/>
            <person name="Chen A."/>
            <person name="Palaniappan K."/>
            <person name="Chertkov O."/>
            <person name="Land M."/>
            <person name="Hauser L."/>
            <person name="Chang Y.J."/>
            <person name="Jeffries C.D."/>
            <person name="Brettin T."/>
            <person name="Detter J.C."/>
            <person name="Han C."/>
            <person name="Rohde M."/>
            <person name="Goker M."/>
            <person name="Bristow J."/>
            <person name="Eisen J.A."/>
            <person name="Markowitz V."/>
            <person name="Hugenholtz P."/>
            <person name="Kyrpides N.C."/>
            <person name="Klenk H.P."/>
        </authorList>
    </citation>
    <scope>NUCLEOTIDE SEQUENCE [LARGE SCALE GENOMIC DNA]</scope>
    <source>
        <strain evidence="9">ATCC BAA-972 / CDC 1076 / CIP 108378 / DSM 44985 / JCM 13578</strain>
    </source>
</reference>
<proteinExistence type="predicted"/>
<evidence type="ECO:0000313" key="8">
    <source>
        <dbReference type="EMBL" id="ADG97485.1"/>
    </source>
</evidence>
<evidence type="ECO:0000256" key="6">
    <source>
        <dbReference type="SAM" id="Phobius"/>
    </source>
</evidence>
<evidence type="ECO:0000313" key="9">
    <source>
        <dbReference type="Proteomes" id="UP000002247"/>
    </source>
</evidence>
<dbReference type="RefSeq" id="WP_013137941.1">
    <property type="nucleotide sequence ID" value="NC_014168.1"/>
</dbReference>
<dbReference type="STRING" id="640132.Srot_1012"/>
<accession>D6ZEW1</accession>
<feature type="transmembrane region" description="Helical" evidence="6">
    <location>
        <begin position="262"/>
        <end position="280"/>
    </location>
</feature>
<feature type="transmembrane region" description="Helical" evidence="6">
    <location>
        <begin position="363"/>
        <end position="384"/>
    </location>
</feature>
<feature type="transmembrane region" description="Helical" evidence="6">
    <location>
        <begin position="390"/>
        <end position="419"/>
    </location>
</feature>
<dbReference type="AlphaFoldDB" id="D6ZEW1"/>
<feature type="transmembrane region" description="Helical" evidence="6">
    <location>
        <begin position="458"/>
        <end position="479"/>
    </location>
</feature>
<dbReference type="PANTHER" id="PTHR30619">
    <property type="entry name" value="DNA INTERNALIZATION/COMPETENCE PROTEIN COMEC/REC2"/>
    <property type="match status" value="1"/>
</dbReference>
<dbReference type="InterPro" id="IPR004477">
    <property type="entry name" value="ComEC_N"/>
</dbReference>
<dbReference type="KEGG" id="srt:Srot_1012"/>
<feature type="transmembrane region" description="Helical" evidence="6">
    <location>
        <begin position="426"/>
        <end position="446"/>
    </location>
</feature>
<dbReference type="Proteomes" id="UP000002247">
    <property type="component" value="Chromosome"/>
</dbReference>
<dbReference type="OrthoDB" id="7177610at2"/>
<organism evidence="8 9">
    <name type="scientific">Segniliparus rotundus (strain ATCC BAA-972 / CDC 1076 / CIP 108378 / DSM 44985 / JCM 13578)</name>
    <dbReference type="NCBI Taxonomy" id="640132"/>
    <lineage>
        <taxon>Bacteria</taxon>
        <taxon>Bacillati</taxon>
        <taxon>Actinomycetota</taxon>
        <taxon>Actinomycetes</taxon>
        <taxon>Mycobacteriales</taxon>
        <taxon>Segniliparaceae</taxon>
        <taxon>Segniliparus</taxon>
    </lineage>
</organism>
<keyword evidence="9" id="KW-1185">Reference proteome</keyword>
<dbReference type="GO" id="GO:0005886">
    <property type="term" value="C:plasma membrane"/>
    <property type="evidence" value="ECO:0007669"/>
    <property type="project" value="UniProtKB-SubCell"/>
</dbReference>
<evidence type="ECO:0000256" key="3">
    <source>
        <dbReference type="ARBA" id="ARBA00022692"/>
    </source>
</evidence>
<keyword evidence="3 6" id="KW-0812">Transmembrane</keyword>
<evidence type="ECO:0000256" key="1">
    <source>
        <dbReference type="ARBA" id="ARBA00004651"/>
    </source>
</evidence>
<feature type="transmembrane region" description="Helical" evidence="6">
    <location>
        <begin position="310"/>
        <end position="343"/>
    </location>
</feature>
<keyword evidence="4 6" id="KW-1133">Transmembrane helix</keyword>
<dbReference type="EMBL" id="CP001958">
    <property type="protein sequence ID" value="ADG97485.1"/>
    <property type="molecule type" value="Genomic_DNA"/>
</dbReference>
<dbReference type="PANTHER" id="PTHR30619:SF1">
    <property type="entry name" value="RECOMBINATION PROTEIN 2"/>
    <property type="match status" value="1"/>
</dbReference>
<feature type="transmembrane region" description="Helical" evidence="6">
    <location>
        <begin position="287"/>
        <end position="304"/>
    </location>
</feature>
<sequence>MIGPPLGVWAGAALTLALGWQTGAAVSALGAVSMLALAALAVRFPALHARLPRWCLVTLALLAVSAAVAAEREHARADHPLSQLARGALIGAPEHGGLLVTVWTTDDPRPIRGNRVLIPGELRSPWTGASVVVLAPRGAYENLAPWQSVTFAAKASPPRRHDLTAASLSAVGPPQAVGPASWAATTTGGLRRRFVVLCERTLPEDESMVLPAVVFGDTSRISGKLKDEFRNAGLTHLMVVSGANFAIVLGAVLLLLRVLGAGPRLASVVAFAVLIGLVLLVRPSPSVLRAAVMGALALFALYAGRRAQPAHALGLAVVVLLLFDPALALDYGFVLSVLATGALVRLAPRWQKMLAARGAPPALAGMLAAAAAAHMATAPVVAMLTGEVSLVGLIANVLVEPVIGLVTVLGCSGAAAAVLWEPAGELIVRFAGVPMTWLVMVARSGAACPFGVVRTGSGGAGFLMTAAALLVLAGVLWLLTRGAGPLEGALPHGVSIIHHRRAGSGRPDLRRIVHPAQPAARPRSWRGHDP</sequence>
<name>D6ZEW1_SEGRD</name>
<dbReference type="HOGENOM" id="CLU_010363_8_2_11"/>
<comment type="subcellular location">
    <subcellularLocation>
        <location evidence="1">Cell membrane</location>
        <topology evidence="1">Multi-pass membrane protein</topology>
    </subcellularLocation>
</comment>
<dbReference type="Pfam" id="PF03772">
    <property type="entry name" value="Competence"/>
    <property type="match status" value="1"/>
</dbReference>
<dbReference type="InterPro" id="IPR052159">
    <property type="entry name" value="Competence_DNA_uptake"/>
</dbReference>
<evidence type="ECO:0000259" key="7">
    <source>
        <dbReference type="Pfam" id="PF03772"/>
    </source>
</evidence>